<comment type="subcellular location">
    <subcellularLocation>
        <location evidence="1">Membrane</location>
    </subcellularLocation>
</comment>
<evidence type="ECO:0000256" key="1">
    <source>
        <dbReference type="ARBA" id="ARBA00004370"/>
    </source>
</evidence>
<dbReference type="Proteomes" id="UP000680158">
    <property type="component" value="Unassembled WGS sequence"/>
</dbReference>
<dbReference type="PANTHER" id="PTHR35603:SF2">
    <property type="entry name" value="OUTER MEMBRANE LIPOPROTEIN"/>
    <property type="match status" value="1"/>
</dbReference>
<feature type="region of interest" description="Disordered" evidence="3">
    <location>
        <begin position="108"/>
        <end position="131"/>
    </location>
</feature>
<evidence type="ECO:0000256" key="2">
    <source>
        <dbReference type="ARBA" id="ARBA00023136"/>
    </source>
</evidence>
<evidence type="ECO:0000313" key="5">
    <source>
        <dbReference type="Proteomes" id="UP000680158"/>
    </source>
</evidence>
<dbReference type="PANTHER" id="PTHR35603">
    <property type="match status" value="1"/>
</dbReference>
<evidence type="ECO:0000313" key="4">
    <source>
        <dbReference type="EMBL" id="MBR7746597.1"/>
    </source>
</evidence>
<evidence type="ECO:0000256" key="3">
    <source>
        <dbReference type="SAM" id="MobiDB-lite"/>
    </source>
</evidence>
<keyword evidence="2" id="KW-0472">Membrane</keyword>
<sequence>MRKIALIAAVLILTQLTGCVVHRYRSEPVRDYNANYSSYNTQYPRAYQEQYTTRYSNQYGEQYSSTYQEEVAQIVDIRNISEVRESSGGGAVVGAILGGIIGNQIGRSDDHSSYRGRGYSRHRSRGHDNDGARAVATVGGAIIGGVIGNELDRGTSEQRVVTEITIRLNNGQTQIVQMNNPGQFRIGDRVRVSYRSGRWIIM</sequence>
<gene>
    <name evidence="4" type="ORF">KDM92_08390</name>
</gene>
<dbReference type="AlphaFoldDB" id="A0A941DGS3"/>
<accession>A0A941DGS3</accession>
<dbReference type="EMBL" id="JAGSPM010000004">
    <property type="protein sequence ID" value="MBR7746597.1"/>
    <property type="molecule type" value="Genomic_DNA"/>
</dbReference>
<proteinExistence type="predicted"/>
<reference evidence="4 5" key="1">
    <citation type="submission" date="2021-04" db="EMBL/GenBank/DDBJ databases">
        <title>novel species isolated from subtropical streams in China.</title>
        <authorList>
            <person name="Lu H."/>
        </authorList>
    </citation>
    <scope>NUCLEOTIDE SEQUENCE [LARGE SCALE GENOMIC DNA]</scope>
    <source>
        <strain evidence="4 5">BYS107W</strain>
    </source>
</reference>
<protein>
    <submittedName>
        <fullName evidence="4">Glycine zipper 2TM domain-containing protein</fullName>
    </submittedName>
</protein>
<dbReference type="InterPro" id="IPR051407">
    <property type="entry name" value="Bact_OM_lipoprot/Surf_antigen"/>
</dbReference>
<dbReference type="RefSeq" id="WP_212683913.1">
    <property type="nucleotide sequence ID" value="NZ_JAGSPM010000004.1"/>
</dbReference>
<keyword evidence="5" id="KW-1185">Reference proteome</keyword>
<name>A0A941DGS3_9BURK</name>
<dbReference type="GO" id="GO:0016020">
    <property type="term" value="C:membrane"/>
    <property type="evidence" value="ECO:0007669"/>
    <property type="project" value="UniProtKB-SubCell"/>
</dbReference>
<organism evidence="4 5">
    <name type="scientific">Undibacterium baiyunense</name>
    <dbReference type="NCBI Taxonomy" id="2828731"/>
    <lineage>
        <taxon>Bacteria</taxon>
        <taxon>Pseudomonadati</taxon>
        <taxon>Pseudomonadota</taxon>
        <taxon>Betaproteobacteria</taxon>
        <taxon>Burkholderiales</taxon>
        <taxon>Oxalobacteraceae</taxon>
        <taxon>Undibacterium</taxon>
    </lineage>
</organism>
<comment type="caution">
    <text evidence="4">The sequence shown here is derived from an EMBL/GenBank/DDBJ whole genome shotgun (WGS) entry which is preliminary data.</text>
</comment>